<reference evidence="4" key="3">
    <citation type="submission" date="2020-12" db="UniProtKB">
        <authorList>
            <consortium name="EnsemblPlants"/>
        </authorList>
    </citation>
    <scope>IDENTIFICATION</scope>
</reference>
<dbReference type="InterPro" id="IPR001012">
    <property type="entry name" value="UBX_dom"/>
</dbReference>
<evidence type="ECO:0000256" key="1">
    <source>
        <dbReference type="ARBA" id="ARBA00023054"/>
    </source>
</evidence>
<evidence type="ECO:0000259" key="3">
    <source>
        <dbReference type="PROSITE" id="PS50033"/>
    </source>
</evidence>
<evidence type="ECO:0000313" key="5">
    <source>
        <dbReference type="Proteomes" id="UP000006727"/>
    </source>
</evidence>
<reference evidence="4 5" key="2">
    <citation type="journal article" date="2018" name="Plant J.">
        <title>The Physcomitrella patens chromosome-scale assembly reveals moss genome structure and evolution.</title>
        <authorList>
            <person name="Lang D."/>
            <person name="Ullrich K.K."/>
            <person name="Murat F."/>
            <person name="Fuchs J."/>
            <person name="Jenkins J."/>
            <person name="Haas F.B."/>
            <person name="Piednoel M."/>
            <person name="Gundlach H."/>
            <person name="Van Bel M."/>
            <person name="Meyberg R."/>
            <person name="Vives C."/>
            <person name="Morata J."/>
            <person name="Symeonidi A."/>
            <person name="Hiss M."/>
            <person name="Muchero W."/>
            <person name="Kamisugi Y."/>
            <person name="Saleh O."/>
            <person name="Blanc G."/>
            <person name="Decker E.L."/>
            <person name="van Gessel N."/>
            <person name="Grimwood J."/>
            <person name="Hayes R.D."/>
            <person name="Graham S.W."/>
            <person name="Gunter L.E."/>
            <person name="McDaniel S.F."/>
            <person name="Hoernstein S.N.W."/>
            <person name="Larsson A."/>
            <person name="Li F.W."/>
            <person name="Perroud P.F."/>
            <person name="Phillips J."/>
            <person name="Ranjan P."/>
            <person name="Rokshar D.S."/>
            <person name="Rothfels C.J."/>
            <person name="Schneider L."/>
            <person name="Shu S."/>
            <person name="Stevenson D.W."/>
            <person name="Thummler F."/>
            <person name="Tillich M."/>
            <person name="Villarreal Aguilar J.C."/>
            <person name="Widiez T."/>
            <person name="Wong G.K."/>
            <person name="Wymore A."/>
            <person name="Zhang Y."/>
            <person name="Zimmer A.D."/>
            <person name="Quatrano R.S."/>
            <person name="Mayer K.F.X."/>
            <person name="Goodstein D."/>
            <person name="Casacuberta J.M."/>
            <person name="Vandepoele K."/>
            <person name="Reski R."/>
            <person name="Cuming A.C."/>
            <person name="Tuskan G.A."/>
            <person name="Maumus F."/>
            <person name="Salse J."/>
            <person name="Schmutz J."/>
            <person name="Rensing S.A."/>
        </authorList>
    </citation>
    <scope>NUCLEOTIDE SEQUENCE [LARGE SCALE GENOMIC DNA]</scope>
    <source>
        <strain evidence="4 5">cv. Gransden 2004</strain>
    </source>
</reference>
<evidence type="ECO:0000313" key="4">
    <source>
        <dbReference type="EnsemblPlants" id="Pp3c9_5600V3.3"/>
    </source>
</evidence>
<dbReference type="EnsemblPlants" id="Pp3c9_5600V3.3">
    <property type="protein sequence ID" value="Pp3c9_5600V3.3"/>
    <property type="gene ID" value="Pp3c9_5600"/>
</dbReference>
<dbReference type="Gene3D" id="3.40.30.10">
    <property type="entry name" value="Glutaredoxin"/>
    <property type="match status" value="1"/>
</dbReference>
<dbReference type="SMART" id="SM00594">
    <property type="entry name" value="UAS"/>
    <property type="match status" value="1"/>
</dbReference>
<gene>
    <name evidence="4" type="primary">LOC112286440</name>
</gene>
<dbReference type="EMBL" id="ABEU02000009">
    <property type="status" value="NOT_ANNOTATED_CDS"/>
    <property type="molecule type" value="Genomic_DNA"/>
</dbReference>
<dbReference type="AlphaFoldDB" id="A0A7I4FWE4"/>
<dbReference type="CDD" id="cd02958">
    <property type="entry name" value="UAS"/>
    <property type="match status" value="1"/>
</dbReference>
<dbReference type="SUPFAM" id="SSF52833">
    <property type="entry name" value="Thioredoxin-like"/>
    <property type="match status" value="1"/>
</dbReference>
<dbReference type="EnsemblPlants" id="Pp3c9_5600V3.4">
    <property type="protein sequence ID" value="Pp3c9_5600V3.4"/>
    <property type="gene ID" value="Pp3c9_5600"/>
</dbReference>
<keyword evidence="1" id="KW-0175">Coiled coil</keyword>
<dbReference type="GeneID" id="112286440"/>
<dbReference type="Proteomes" id="UP000006727">
    <property type="component" value="Chromosome 9"/>
</dbReference>
<dbReference type="RefSeq" id="XP_073392304.1">
    <property type="nucleotide sequence ID" value="XM_073536203.1"/>
</dbReference>
<dbReference type="InterPro" id="IPR050730">
    <property type="entry name" value="UBX_domain-protein"/>
</dbReference>
<feature type="region of interest" description="Disordered" evidence="2">
    <location>
        <begin position="310"/>
        <end position="352"/>
    </location>
</feature>
<dbReference type="Pfam" id="PF00789">
    <property type="entry name" value="UBX"/>
    <property type="match status" value="1"/>
</dbReference>
<proteinExistence type="predicted"/>
<evidence type="ECO:0000256" key="2">
    <source>
        <dbReference type="SAM" id="MobiDB-lite"/>
    </source>
</evidence>
<feature type="domain" description="UBX" evidence="3">
    <location>
        <begin position="374"/>
        <end position="452"/>
    </location>
</feature>
<dbReference type="InterPro" id="IPR049483">
    <property type="entry name" value="FAF1_2-like_UAS"/>
</dbReference>
<dbReference type="Pfam" id="PF21021">
    <property type="entry name" value="FAF1"/>
    <property type="match status" value="1"/>
</dbReference>
<dbReference type="SMART" id="SM00166">
    <property type="entry name" value="UBX"/>
    <property type="match status" value="1"/>
</dbReference>
<sequence length="457" mass="50981">MAESGSGGQGQGEKLQYFQDVTGVDDPLLAEQILDAHQWDLGAAVGTLMDKAGDGGPRADTGRGTSSDWDLPDETTGLLERGLVPTSVNPAHHGPSEVFGSQASRSNYDRYQGSPPSFEGPGEYHERRGDQGSSVPSGTAEAEAFLRKFEQEYGVVHPNFQRTSFMDALRLAGQQFKFLFVYLHSPEHANTPLFCERTLCSEPVVQFVNENFVAWGGDVRESEGFQMSNSLKASTYPFCAVVMGSNNQRIALLQQVEGPRTAEELMSTLQRVVEEQGSVLVASRVEEEERQLNRRLREEQDAAYQAALQADQERERLRREEAARQAREEAEAEQRKREEEEAARRAVQEAAEREAALEQRRLEKAMALGVEPEKGPDVTQVLVRMPNGERRERRFQNCTKVSAIYDYVDSLGTLEAVKYNLVTNFPRVVYGPEKRGQTLKDAGLHPHASLFVLVEDN</sequence>
<dbReference type="InterPro" id="IPR029071">
    <property type="entry name" value="Ubiquitin-like_domsf"/>
</dbReference>
<name>A0A7I4FWE4_PHYPA</name>
<dbReference type="Pfam" id="PF14555">
    <property type="entry name" value="UBA_4"/>
    <property type="match status" value="1"/>
</dbReference>
<dbReference type="Gene3D" id="3.10.20.90">
    <property type="entry name" value="Phosphatidylinositol 3-kinase Catalytic Subunit, Chain A, domain 1"/>
    <property type="match status" value="1"/>
</dbReference>
<feature type="region of interest" description="Disordered" evidence="2">
    <location>
        <begin position="52"/>
        <end position="139"/>
    </location>
</feature>
<dbReference type="Gramene" id="Pp3c9_5600V3.3">
    <property type="protein sequence ID" value="Pp3c9_5600V3.3"/>
    <property type="gene ID" value="Pp3c9_5600"/>
</dbReference>
<dbReference type="PANTHER" id="PTHR23322:SF1">
    <property type="entry name" value="FAS-ASSOCIATED FACTOR 2"/>
    <property type="match status" value="1"/>
</dbReference>
<dbReference type="PANTHER" id="PTHR23322">
    <property type="entry name" value="FAS-ASSOCIATED PROTEIN"/>
    <property type="match status" value="1"/>
</dbReference>
<dbReference type="SUPFAM" id="SSF54236">
    <property type="entry name" value="Ubiquitin-like"/>
    <property type="match status" value="1"/>
</dbReference>
<dbReference type="Gene3D" id="1.10.8.10">
    <property type="entry name" value="DNA helicase RuvA subunit, C-terminal domain"/>
    <property type="match status" value="1"/>
</dbReference>
<feature type="compositionally biased region" description="Basic and acidic residues" evidence="2">
    <location>
        <begin position="311"/>
        <end position="352"/>
    </location>
</feature>
<dbReference type="Gramene" id="Pp3c9_5600V3.4">
    <property type="protein sequence ID" value="Pp3c9_5600V3.4"/>
    <property type="gene ID" value="Pp3c9_5600"/>
</dbReference>
<protein>
    <recommendedName>
        <fullName evidence="3">UBX domain-containing protein</fullName>
    </recommendedName>
</protein>
<keyword evidence="5" id="KW-1185">Reference proteome</keyword>
<dbReference type="PROSITE" id="PS50033">
    <property type="entry name" value="UBX"/>
    <property type="match status" value="1"/>
</dbReference>
<dbReference type="CDD" id="cd14353">
    <property type="entry name" value="UBA_FAF"/>
    <property type="match status" value="1"/>
</dbReference>
<dbReference type="InterPro" id="IPR036249">
    <property type="entry name" value="Thioredoxin-like_sf"/>
</dbReference>
<dbReference type="InterPro" id="IPR006577">
    <property type="entry name" value="UAS"/>
</dbReference>
<organism evidence="4 5">
    <name type="scientific">Physcomitrium patens</name>
    <name type="common">Spreading-leaved earth moss</name>
    <name type="synonym">Physcomitrella patens</name>
    <dbReference type="NCBI Taxonomy" id="3218"/>
    <lineage>
        <taxon>Eukaryota</taxon>
        <taxon>Viridiplantae</taxon>
        <taxon>Streptophyta</taxon>
        <taxon>Embryophyta</taxon>
        <taxon>Bryophyta</taxon>
        <taxon>Bryophytina</taxon>
        <taxon>Bryopsida</taxon>
        <taxon>Funariidae</taxon>
        <taxon>Funariales</taxon>
        <taxon>Funariaceae</taxon>
        <taxon>Physcomitrium</taxon>
    </lineage>
</organism>
<reference evidence="4 5" key="1">
    <citation type="journal article" date="2008" name="Science">
        <title>The Physcomitrella genome reveals evolutionary insights into the conquest of land by plants.</title>
        <authorList>
            <person name="Rensing S."/>
            <person name="Lang D."/>
            <person name="Zimmer A."/>
            <person name="Terry A."/>
            <person name="Salamov A."/>
            <person name="Shapiro H."/>
            <person name="Nishiyama T."/>
            <person name="Perroud P.-F."/>
            <person name="Lindquist E."/>
            <person name="Kamisugi Y."/>
            <person name="Tanahashi T."/>
            <person name="Sakakibara K."/>
            <person name="Fujita T."/>
            <person name="Oishi K."/>
            <person name="Shin-I T."/>
            <person name="Kuroki Y."/>
            <person name="Toyoda A."/>
            <person name="Suzuki Y."/>
            <person name="Hashimoto A."/>
            <person name="Yamaguchi K."/>
            <person name="Sugano A."/>
            <person name="Kohara Y."/>
            <person name="Fujiyama A."/>
            <person name="Anterola A."/>
            <person name="Aoki S."/>
            <person name="Ashton N."/>
            <person name="Barbazuk W.B."/>
            <person name="Barker E."/>
            <person name="Bennetzen J."/>
            <person name="Bezanilla M."/>
            <person name="Blankenship R."/>
            <person name="Cho S.H."/>
            <person name="Dutcher S."/>
            <person name="Estelle M."/>
            <person name="Fawcett J.A."/>
            <person name="Gundlach H."/>
            <person name="Hanada K."/>
            <person name="Heyl A."/>
            <person name="Hicks K.A."/>
            <person name="Hugh J."/>
            <person name="Lohr M."/>
            <person name="Mayer K."/>
            <person name="Melkozernov A."/>
            <person name="Murata T."/>
            <person name="Nelson D."/>
            <person name="Pils B."/>
            <person name="Prigge M."/>
            <person name="Reiss B."/>
            <person name="Renner T."/>
            <person name="Rombauts S."/>
            <person name="Rushton P."/>
            <person name="Sanderfoot A."/>
            <person name="Schween G."/>
            <person name="Shiu S.-H."/>
            <person name="Stueber K."/>
            <person name="Theodoulou F.L."/>
            <person name="Tu H."/>
            <person name="Van de Peer Y."/>
            <person name="Verrier P.J."/>
            <person name="Waters E."/>
            <person name="Wood A."/>
            <person name="Yang L."/>
            <person name="Cove D."/>
            <person name="Cuming A."/>
            <person name="Hasebe M."/>
            <person name="Lucas S."/>
            <person name="Mishler D.B."/>
            <person name="Reski R."/>
            <person name="Grigoriev I."/>
            <person name="Quatrano R.S."/>
            <person name="Boore J.L."/>
        </authorList>
    </citation>
    <scope>NUCLEOTIDE SEQUENCE [LARGE SCALE GENOMIC DNA]</scope>
    <source>
        <strain evidence="4 5">cv. Gransden 2004</strain>
    </source>
</reference>
<accession>A0A7I4FWE4</accession>